<keyword evidence="10" id="KW-0456">Lyase</keyword>
<evidence type="ECO:0000256" key="7">
    <source>
        <dbReference type="ARBA" id="ARBA00022723"/>
    </source>
</evidence>
<keyword evidence="8" id="KW-0408">Iron</keyword>
<evidence type="ECO:0000256" key="5">
    <source>
        <dbReference type="ARBA" id="ARBA00022432"/>
    </source>
</evidence>
<dbReference type="AlphaFoldDB" id="A0A101HNF4"/>
<evidence type="ECO:0000313" key="13">
    <source>
        <dbReference type="EMBL" id="KUK80075.1"/>
    </source>
</evidence>
<sequence length="293" mass="30826">MIMKFEDLVKAAKDSRTPLHKVVSDWYMMNTGNDPKAAEETARELVREMLGSYHSRLDRPEKSLTGWVGDNDAKARSHVPEFLSPLVFSGVSIALSMSEHNASMGKIVACPTAGACGVVPGALLSLHLNRSIDLDILGNALLVSGAVGERIRRRASISGAMSGCQAEVGTATAMASVAIVYATHPEDYSALENAPALALKSLLGLVCDPVGGFVEIPCVKRNAFGVSIAFTAAELALAGIKSAIPFEEVADSLGRVGRRLPEELKETARGGIAITPAAKKMVADFLGGEHNAS</sequence>
<dbReference type="GO" id="GO:0051539">
    <property type="term" value="F:4 iron, 4 sulfur cluster binding"/>
    <property type="evidence" value="ECO:0007669"/>
    <property type="project" value="UniProtKB-KW"/>
</dbReference>
<comment type="cofactor">
    <cofactor evidence="1">
        <name>[4Fe-4S] cluster</name>
        <dbReference type="ChEBI" id="CHEBI:49883"/>
    </cofactor>
</comment>
<keyword evidence="9" id="KW-0411">Iron-sulfur</keyword>
<evidence type="ECO:0000256" key="8">
    <source>
        <dbReference type="ARBA" id="ARBA00023004"/>
    </source>
</evidence>
<dbReference type="PANTHER" id="PTHR30182:SF1">
    <property type="entry name" value="L-SERINE DEHYDRATASE 1"/>
    <property type="match status" value="1"/>
</dbReference>
<dbReference type="InterPro" id="IPR005130">
    <property type="entry name" value="Ser_deHydtase-like_asu"/>
</dbReference>
<evidence type="ECO:0000256" key="1">
    <source>
        <dbReference type="ARBA" id="ARBA00001966"/>
    </source>
</evidence>
<evidence type="ECO:0000259" key="12">
    <source>
        <dbReference type="Pfam" id="PF03313"/>
    </source>
</evidence>
<reference evidence="14" key="1">
    <citation type="journal article" date="2015" name="MBio">
        <title>Genome-Resolved Metagenomic Analysis Reveals Roles for Candidate Phyla and Other Microbial Community Members in Biogeochemical Transformations in Oil Reservoirs.</title>
        <authorList>
            <person name="Hu P."/>
            <person name="Tom L."/>
            <person name="Singh A."/>
            <person name="Thomas B.C."/>
            <person name="Baker B.J."/>
            <person name="Piceno Y.M."/>
            <person name="Andersen G.L."/>
            <person name="Banfield J.F."/>
        </authorList>
    </citation>
    <scope>NUCLEOTIDE SEQUENCE [LARGE SCALE GENOMIC DNA]</scope>
</reference>
<dbReference type="EMBL" id="LGGP01000209">
    <property type="protein sequence ID" value="KUK80075.1"/>
    <property type="molecule type" value="Genomic_DNA"/>
</dbReference>
<gene>
    <name evidence="13" type="ORF">XD94_1187</name>
</gene>
<dbReference type="InterPro" id="IPR051318">
    <property type="entry name" value="Fe-S_L-Ser"/>
</dbReference>
<dbReference type="EC" id="4.3.1.17" evidence="4"/>
<comment type="catalytic activity">
    <reaction evidence="11">
        <text>L-serine = pyruvate + NH4(+)</text>
        <dbReference type="Rhea" id="RHEA:19169"/>
        <dbReference type="ChEBI" id="CHEBI:15361"/>
        <dbReference type="ChEBI" id="CHEBI:28938"/>
        <dbReference type="ChEBI" id="CHEBI:33384"/>
        <dbReference type="EC" id="4.3.1.17"/>
    </reaction>
</comment>
<evidence type="ECO:0000313" key="14">
    <source>
        <dbReference type="Proteomes" id="UP000054092"/>
    </source>
</evidence>
<evidence type="ECO:0000256" key="11">
    <source>
        <dbReference type="ARBA" id="ARBA00049406"/>
    </source>
</evidence>
<feature type="domain" description="Serine dehydratase-like alpha subunit" evidence="12">
    <location>
        <begin position="35"/>
        <end position="273"/>
    </location>
</feature>
<dbReference type="PANTHER" id="PTHR30182">
    <property type="entry name" value="L-SERINE DEHYDRATASE"/>
    <property type="match status" value="1"/>
</dbReference>
<evidence type="ECO:0000256" key="9">
    <source>
        <dbReference type="ARBA" id="ARBA00023014"/>
    </source>
</evidence>
<evidence type="ECO:0000256" key="10">
    <source>
        <dbReference type="ARBA" id="ARBA00023239"/>
    </source>
</evidence>
<name>A0A101HNF4_9BACT</name>
<accession>A0A101HNF4</accession>
<protein>
    <recommendedName>
        <fullName evidence="4">L-serine ammonia-lyase</fullName>
        <ecNumber evidence="4">4.3.1.17</ecNumber>
    </recommendedName>
</protein>
<organism evidence="13 14">
    <name type="scientific">Mesotoga prima</name>
    <dbReference type="NCBI Taxonomy" id="1184387"/>
    <lineage>
        <taxon>Bacteria</taxon>
        <taxon>Thermotogati</taxon>
        <taxon>Thermotogota</taxon>
        <taxon>Thermotogae</taxon>
        <taxon>Kosmotogales</taxon>
        <taxon>Kosmotogaceae</taxon>
        <taxon>Mesotoga</taxon>
    </lineage>
</organism>
<dbReference type="PATRIC" id="fig|1184387.3.peg.1625"/>
<keyword evidence="7" id="KW-0479">Metal-binding</keyword>
<comment type="caution">
    <text evidence="13">The sequence shown here is derived from an EMBL/GenBank/DDBJ whole genome shotgun (WGS) entry which is preliminary data.</text>
</comment>
<evidence type="ECO:0000256" key="3">
    <source>
        <dbReference type="ARBA" id="ARBA00008636"/>
    </source>
</evidence>
<evidence type="ECO:0000256" key="2">
    <source>
        <dbReference type="ARBA" id="ARBA00004742"/>
    </source>
</evidence>
<keyword evidence="5" id="KW-0312">Gluconeogenesis</keyword>
<dbReference type="GO" id="GO:0006094">
    <property type="term" value="P:gluconeogenesis"/>
    <property type="evidence" value="ECO:0007669"/>
    <property type="project" value="UniProtKB-KW"/>
</dbReference>
<proteinExistence type="inferred from homology"/>
<dbReference type="GO" id="GO:0003941">
    <property type="term" value="F:L-serine ammonia-lyase activity"/>
    <property type="evidence" value="ECO:0007669"/>
    <property type="project" value="UniProtKB-EC"/>
</dbReference>
<dbReference type="GO" id="GO:0046872">
    <property type="term" value="F:metal ion binding"/>
    <property type="evidence" value="ECO:0007669"/>
    <property type="project" value="UniProtKB-KW"/>
</dbReference>
<comment type="pathway">
    <text evidence="2">Carbohydrate biosynthesis; gluconeogenesis.</text>
</comment>
<evidence type="ECO:0000256" key="4">
    <source>
        <dbReference type="ARBA" id="ARBA00012093"/>
    </source>
</evidence>
<comment type="similarity">
    <text evidence="3">Belongs to the iron-sulfur dependent L-serine dehydratase family.</text>
</comment>
<dbReference type="Pfam" id="PF03313">
    <property type="entry name" value="SDH_alpha"/>
    <property type="match status" value="1"/>
</dbReference>
<dbReference type="Proteomes" id="UP000054092">
    <property type="component" value="Unassembled WGS sequence"/>
</dbReference>
<evidence type="ECO:0000256" key="6">
    <source>
        <dbReference type="ARBA" id="ARBA00022485"/>
    </source>
</evidence>
<keyword evidence="6" id="KW-0004">4Fe-4S</keyword>